<dbReference type="KEGG" id="ant:Arnit_3022"/>
<dbReference type="OrthoDB" id="5343771at2"/>
<evidence type="ECO:0000256" key="1">
    <source>
        <dbReference type="ARBA" id="ARBA00004496"/>
    </source>
</evidence>
<dbReference type="InterPro" id="IPR036390">
    <property type="entry name" value="WH_DNA-bd_sf"/>
</dbReference>
<dbReference type="STRING" id="572480.Arnit_3022"/>
<evidence type="ECO:0000256" key="4">
    <source>
        <dbReference type="ARBA" id="ARBA00023163"/>
    </source>
</evidence>
<comment type="subcellular location">
    <subcellularLocation>
        <location evidence="1">Cytoplasm</location>
    </subcellularLocation>
</comment>
<accession>D5V7Q0</accession>
<dbReference type="InterPro" id="IPR055166">
    <property type="entry name" value="Transc_reg_Sar_Rot_HTH"/>
</dbReference>
<evidence type="ECO:0000259" key="8">
    <source>
        <dbReference type="PROSITE" id="PS50995"/>
    </source>
</evidence>
<organism evidence="9 10">
    <name type="scientific">Arcobacter nitrofigilis (strain ATCC 33309 / DSM 7299 / CCUG 15893 / LMG 7604 / NCTC 12251 / CI)</name>
    <name type="common">Campylobacter nitrofigilis</name>
    <dbReference type="NCBI Taxonomy" id="572480"/>
    <lineage>
        <taxon>Bacteria</taxon>
        <taxon>Pseudomonadati</taxon>
        <taxon>Campylobacterota</taxon>
        <taxon>Epsilonproteobacteria</taxon>
        <taxon>Campylobacterales</taxon>
        <taxon>Arcobacteraceae</taxon>
        <taxon>Arcobacter</taxon>
    </lineage>
</organism>
<dbReference type="RefSeq" id="WP_013136815.1">
    <property type="nucleotide sequence ID" value="NC_014166.1"/>
</dbReference>
<evidence type="ECO:0000256" key="2">
    <source>
        <dbReference type="ARBA" id="ARBA00023015"/>
    </source>
</evidence>
<comment type="similarity">
    <text evidence="5">Belongs to the SarZ family.</text>
</comment>
<evidence type="ECO:0000313" key="9">
    <source>
        <dbReference type="EMBL" id="ADG94670.1"/>
    </source>
</evidence>
<feature type="domain" description="HTH marR-type" evidence="8">
    <location>
        <begin position="1"/>
        <end position="155"/>
    </location>
</feature>
<dbReference type="HOGENOM" id="CLU_083287_27_5_7"/>
<dbReference type="Pfam" id="PF22381">
    <property type="entry name" value="Staph_reg_Sar_Rot"/>
    <property type="match status" value="1"/>
</dbReference>
<keyword evidence="10" id="KW-1185">Reference proteome</keyword>
<proteinExistence type="inferred from homology"/>
<dbReference type="SMART" id="SM00347">
    <property type="entry name" value="HTH_MARR"/>
    <property type="match status" value="1"/>
</dbReference>
<gene>
    <name evidence="9" type="ordered locus">Arnit_3022</name>
</gene>
<keyword evidence="2" id="KW-0805">Transcription regulation</keyword>
<evidence type="ECO:0000256" key="7">
    <source>
        <dbReference type="ARBA" id="ARBA00047207"/>
    </source>
</evidence>
<dbReference type="AlphaFoldDB" id="D5V7Q0"/>
<dbReference type="PRINTS" id="PR00598">
    <property type="entry name" value="HTHMARR"/>
</dbReference>
<name>D5V7Q0_ARCNC</name>
<dbReference type="GO" id="GO:0003677">
    <property type="term" value="F:DNA binding"/>
    <property type="evidence" value="ECO:0007669"/>
    <property type="project" value="UniProtKB-KW"/>
</dbReference>
<evidence type="ECO:0000256" key="6">
    <source>
        <dbReference type="ARBA" id="ARBA00047188"/>
    </source>
</evidence>
<sequence>MNKNYIKNCYENIETNPKYKTFGISLPLTLIYKSMFNKHENIMKVNYGITHSEIDVLVSLYFNGYIQSPTELYESTIFSSGGMTKVLKKLEENKYISRIADKKDKRSMLVQLEEKGAKLAVELLDVFATENNKVYGILSEEEKRILKTLLKKLLTAVE</sequence>
<dbReference type="Gene3D" id="1.10.10.10">
    <property type="entry name" value="Winged helix-like DNA-binding domain superfamily/Winged helix DNA-binding domain"/>
    <property type="match status" value="1"/>
</dbReference>
<keyword evidence="3" id="KW-0238">DNA-binding</keyword>
<evidence type="ECO:0000256" key="5">
    <source>
        <dbReference type="ARBA" id="ARBA00046337"/>
    </source>
</evidence>
<dbReference type="PANTHER" id="PTHR42756">
    <property type="entry name" value="TRANSCRIPTIONAL REGULATOR, MARR"/>
    <property type="match status" value="1"/>
</dbReference>
<reference evidence="9 10" key="1">
    <citation type="journal article" date="2010" name="Stand. Genomic Sci.">
        <title>Complete genome sequence of Arcobacter nitrofigilis type strain (CI).</title>
        <authorList>
            <person name="Pati A."/>
            <person name="Gronow S."/>
            <person name="Lapidus A."/>
            <person name="Copeland A."/>
            <person name="Glavina Del Rio T."/>
            <person name="Nolan M."/>
            <person name="Lucas S."/>
            <person name="Tice H."/>
            <person name="Cheng J.F."/>
            <person name="Han C."/>
            <person name="Chertkov O."/>
            <person name="Bruce D."/>
            <person name="Tapia R."/>
            <person name="Goodwin L."/>
            <person name="Pitluck S."/>
            <person name="Liolios K."/>
            <person name="Ivanova N."/>
            <person name="Mavromatis K."/>
            <person name="Chen A."/>
            <person name="Palaniappan K."/>
            <person name="Land M."/>
            <person name="Hauser L."/>
            <person name="Chang Y.J."/>
            <person name="Jeffries C.D."/>
            <person name="Detter J.C."/>
            <person name="Rohde M."/>
            <person name="Goker M."/>
            <person name="Bristow J."/>
            <person name="Eisen J.A."/>
            <person name="Markowitz V."/>
            <person name="Hugenholtz P."/>
            <person name="Klenk H.P."/>
            <person name="Kyrpides N.C."/>
        </authorList>
    </citation>
    <scope>NUCLEOTIDE SEQUENCE [LARGE SCALE GENOMIC DNA]</scope>
    <source>
        <strain evidence="10">ATCC 33309 / DSM 7299 / CCUG 15893 / LMG 7604 / NCTC 12251 / CI</strain>
    </source>
</reference>
<dbReference type="eggNOG" id="COG1846">
    <property type="taxonomic scope" value="Bacteria"/>
</dbReference>
<dbReference type="GO" id="GO:0003700">
    <property type="term" value="F:DNA-binding transcription factor activity"/>
    <property type="evidence" value="ECO:0007669"/>
    <property type="project" value="InterPro"/>
</dbReference>
<dbReference type="GO" id="GO:0005737">
    <property type="term" value="C:cytoplasm"/>
    <property type="evidence" value="ECO:0007669"/>
    <property type="project" value="UniProtKB-SubCell"/>
</dbReference>
<keyword evidence="4" id="KW-0804">Transcription</keyword>
<dbReference type="InterPro" id="IPR036388">
    <property type="entry name" value="WH-like_DNA-bd_sf"/>
</dbReference>
<dbReference type="EMBL" id="CP001999">
    <property type="protein sequence ID" value="ADG94670.1"/>
    <property type="molecule type" value="Genomic_DNA"/>
</dbReference>
<dbReference type="PROSITE" id="PS50995">
    <property type="entry name" value="HTH_MARR_2"/>
    <property type="match status" value="1"/>
</dbReference>
<dbReference type="SUPFAM" id="SSF46785">
    <property type="entry name" value="Winged helix' DNA-binding domain"/>
    <property type="match status" value="1"/>
</dbReference>
<protein>
    <recommendedName>
        <fullName evidence="6">HTH-type transcriptional regulator SarZ</fullName>
    </recommendedName>
    <alternativeName>
        <fullName evidence="7">Staphylococcal accessory regulator Z</fullName>
    </alternativeName>
</protein>
<evidence type="ECO:0000313" key="10">
    <source>
        <dbReference type="Proteomes" id="UP000000939"/>
    </source>
</evidence>
<dbReference type="PANTHER" id="PTHR42756:SF1">
    <property type="entry name" value="TRANSCRIPTIONAL REPRESSOR OF EMRAB OPERON"/>
    <property type="match status" value="1"/>
</dbReference>
<dbReference type="InterPro" id="IPR000835">
    <property type="entry name" value="HTH_MarR-typ"/>
</dbReference>
<dbReference type="Proteomes" id="UP000000939">
    <property type="component" value="Chromosome"/>
</dbReference>
<evidence type="ECO:0000256" key="3">
    <source>
        <dbReference type="ARBA" id="ARBA00023125"/>
    </source>
</evidence>